<evidence type="ECO:0000259" key="9">
    <source>
        <dbReference type="Pfam" id="PF00361"/>
    </source>
</evidence>
<dbReference type="PRINTS" id="PR01437">
    <property type="entry name" value="NUOXDRDTASE4"/>
</dbReference>
<dbReference type="NCBIfam" id="NF006419">
    <property type="entry name" value="PRK08668.1"/>
    <property type="match status" value="1"/>
</dbReference>
<comment type="subcellular location">
    <subcellularLocation>
        <location evidence="1">Cell membrane</location>
        <topology evidence="1">Multi-pass membrane protein</topology>
    </subcellularLocation>
    <subcellularLocation>
        <location evidence="7">Membrane</location>
        <topology evidence="7">Multi-pass membrane protein</topology>
    </subcellularLocation>
</comment>
<comment type="caution">
    <text evidence="10">The sequence shown here is derived from an EMBL/GenBank/DDBJ whole genome shotgun (WGS) entry which is preliminary data.</text>
</comment>
<gene>
    <name evidence="10" type="ORF">ENT77_01220</name>
</gene>
<name>A0A7C4RVB2_9BACT</name>
<keyword evidence="2" id="KW-1003">Cell membrane</keyword>
<proteinExistence type="predicted"/>
<organism evidence="10">
    <name type="scientific">Fervidobacterium thailandense</name>
    <dbReference type="NCBI Taxonomy" id="1008305"/>
    <lineage>
        <taxon>Bacteria</taxon>
        <taxon>Thermotogati</taxon>
        <taxon>Thermotogota</taxon>
        <taxon>Thermotogae</taxon>
        <taxon>Thermotogales</taxon>
        <taxon>Fervidobacteriaceae</taxon>
        <taxon>Fervidobacterium</taxon>
    </lineage>
</organism>
<dbReference type="GO" id="GO:0042773">
    <property type="term" value="P:ATP synthesis coupled electron transport"/>
    <property type="evidence" value="ECO:0007669"/>
    <property type="project" value="InterPro"/>
</dbReference>
<evidence type="ECO:0000256" key="2">
    <source>
        <dbReference type="ARBA" id="ARBA00022475"/>
    </source>
</evidence>
<feature type="transmembrane region" description="Helical" evidence="8">
    <location>
        <begin position="579"/>
        <end position="599"/>
    </location>
</feature>
<dbReference type="InterPro" id="IPR001750">
    <property type="entry name" value="ND/Mrp_TM"/>
</dbReference>
<dbReference type="PANTHER" id="PTHR42682:SF3">
    <property type="entry name" value="FORMATE HYDROGENLYASE SUBUNIT 3-RELATED"/>
    <property type="match status" value="1"/>
</dbReference>
<feature type="transmembrane region" description="Helical" evidence="8">
    <location>
        <begin position="290"/>
        <end position="310"/>
    </location>
</feature>
<reference evidence="10" key="1">
    <citation type="journal article" date="2020" name="mSystems">
        <title>Genome- and Community-Level Interaction Insights into Carbon Utilization and Element Cycling Functions of Hydrothermarchaeota in Hydrothermal Sediment.</title>
        <authorList>
            <person name="Zhou Z."/>
            <person name="Liu Y."/>
            <person name="Xu W."/>
            <person name="Pan J."/>
            <person name="Luo Z.H."/>
            <person name="Li M."/>
        </authorList>
    </citation>
    <scope>NUCLEOTIDE SEQUENCE [LARGE SCALE GENOMIC DNA]</scope>
    <source>
        <strain evidence="10">SpSt-609</strain>
    </source>
</reference>
<evidence type="ECO:0000256" key="6">
    <source>
        <dbReference type="ARBA" id="ARBA00023136"/>
    </source>
</evidence>
<evidence type="ECO:0000256" key="7">
    <source>
        <dbReference type="RuleBase" id="RU000320"/>
    </source>
</evidence>
<feature type="transmembrane region" description="Helical" evidence="8">
    <location>
        <begin position="66"/>
        <end position="86"/>
    </location>
</feature>
<feature type="transmembrane region" description="Helical" evidence="8">
    <location>
        <begin position="145"/>
        <end position="169"/>
    </location>
</feature>
<evidence type="ECO:0000256" key="8">
    <source>
        <dbReference type="SAM" id="Phobius"/>
    </source>
</evidence>
<dbReference type="GO" id="GO:0005886">
    <property type="term" value="C:plasma membrane"/>
    <property type="evidence" value="ECO:0007669"/>
    <property type="project" value="UniProtKB-SubCell"/>
</dbReference>
<evidence type="ECO:0000313" key="10">
    <source>
        <dbReference type="EMBL" id="HGU39813.1"/>
    </source>
</evidence>
<dbReference type="GO" id="GO:0016491">
    <property type="term" value="F:oxidoreductase activity"/>
    <property type="evidence" value="ECO:0007669"/>
    <property type="project" value="UniProtKB-KW"/>
</dbReference>
<feature type="domain" description="NADH:quinone oxidoreductase/Mrp antiporter transmembrane" evidence="9">
    <location>
        <begin position="113"/>
        <end position="407"/>
    </location>
</feature>
<dbReference type="Pfam" id="PF00361">
    <property type="entry name" value="Proton_antipo_M"/>
    <property type="match status" value="1"/>
</dbReference>
<evidence type="ECO:0000256" key="5">
    <source>
        <dbReference type="ARBA" id="ARBA00023002"/>
    </source>
</evidence>
<dbReference type="PANTHER" id="PTHR42682">
    <property type="entry name" value="HYDROGENASE-4 COMPONENT F"/>
    <property type="match status" value="1"/>
</dbReference>
<dbReference type="InterPro" id="IPR052175">
    <property type="entry name" value="ComplexI-like_HydComp"/>
</dbReference>
<feature type="transmembrane region" description="Helical" evidence="8">
    <location>
        <begin position="436"/>
        <end position="457"/>
    </location>
</feature>
<dbReference type="InterPro" id="IPR003918">
    <property type="entry name" value="NADH_UbQ_OxRdtase"/>
</dbReference>
<dbReference type="GO" id="GO:0008137">
    <property type="term" value="F:NADH dehydrogenase (ubiquinone) activity"/>
    <property type="evidence" value="ECO:0007669"/>
    <property type="project" value="InterPro"/>
</dbReference>
<sequence>MQNILLVAIIGSVAGYLLSLFYRRLGPIILLLISLYAFAMLWEIPSNTAENFLGYDVLYLTTLGKYFALLSLIVFSAYAIFNIVWIETLKTPHAFNALSILTLAGTLGVFFTTNLVVLYIFWELTVFASLFIVPMSKSEAKRAAVWYVTITAIGSFAFLFATFLLYSKFYTFDLVEISRNLSQLPKPTIWLVVCSMLTAGIAKSGVFPLHVWLRNVHGKAPDTFSAVLSGQLVKMGSYLIALLLSIFPVTTLFPHFYGGVNILSYILIWLGNVSILVGTLMAIKQNDMKMLIAFSTVANSGYILIGLALLDQVGFAGGLFHVFNHAIAATMIFLSFAAVVYRTGTTKIDELGGLIHRMPVTFITYLVGIISLAGIPPTSGFISKWMIFQSLVSRGMFVTEIFVFVGSIGSFLYVFRPLAGVFLGQLKSKYKDVREVPIIMQIPMILLVLVTVFFGVFPGQVLEFIVGAQKEFGIDAFQYEGTKLITSMGYWDTWIVFVMFAVGFLIAAVLYLITPKGKKIPLEDQYTSGEFLHNFDLYHYASRFYAFLEREYGDHPSLENLYASLVNALKSLGKGIDYLVSRTASAYVFWLGVILLLLWKGW</sequence>
<keyword evidence="4 8" id="KW-1133">Transmembrane helix</keyword>
<accession>A0A7C4RVB2</accession>
<evidence type="ECO:0000256" key="3">
    <source>
        <dbReference type="ARBA" id="ARBA00022692"/>
    </source>
</evidence>
<evidence type="ECO:0000256" key="1">
    <source>
        <dbReference type="ARBA" id="ARBA00004651"/>
    </source>
</evidence>
<dbReference type="EMBL" id="DSZY01000006">
    <property type="protein sequence ID" value="HGU39813.1"/>
    <property type="molecule type" value="Genomic_DNA"/>
</dbReference>
<feature type="transmembrane region" description="Helical" evidence="8">
    <location>
        <begin position="322"/>
        <end position="342"/>
    </location>
</feature>
<feature type="transmembrane region" description="Helical" evidence="8">
    <location>
        <begin position="354"/>
        <end position="375"/>
    </location>
</feature>
<feature type="transmembrane region" description="Helical" evidence="8">
    <location>
        <begin position="189"/>
        <end position="213"/>
    </location>
</feature>
<feature type="transmembrane region" description="Helical" evidence="8">
    <location>
        <begin position="262"/>
        <end position="283"/>
    </location>
</feature>
<dbReference type="AlphaFoldDB" id="A0A7C4RVB2"/>
<feature type="transmembrane region" description="Helical" evidence="8">
    <location>
        <begin position="494"/>
        <end position="513"/>
    </location>
</feature>
<keyword evidence="6 8" id="KW-0472">Membrane</keyword>
<keyword evidence="3 7" id="KW-0812">Transmembrane</keyword>
<feature type="transmembrane region" description="Helical" evidence="8">
    <location>
        <begin position="29"/>
        <end position="46"/>
    </location>
</feature>
<keyword evidence="5" id="KW-0560">Oxidoreductase</keyword>
<feature type="transmembrane region" description="Helical" evidence="8">
    <location>
        <begin position="395"/>
        <end position="415"/>
    </location>
</feature>
<evidence type="ECO:0000256" key="4">
    <source>
        <dbReference type="ARBA" id="ARBA00022989"/>
    </source>
</evidence>
<protein>
    <submittedName>
        <fullName evidence="10">Oxidoreductase</fullName>
    </submittedName>
</protein>